<accession>A0A1W0WIA5</accession>
<dbReference type="EMBL" id="MTYJ01000097">
    <property type="protein sequence ID" value="OQV14902.1"/>
    <property type="molecule type" value="Genomic_DNA"/>
</dbReference>
<dbReference type="AlphaFoldDB" id="A0A1W0WIA5"/>
<proteinExistence type="predicted"/>
<sequence>MRTFRAVSQIEEIHEVSRWDEGYATAFGCSSGRIRSDTVLQEGMSPIKHSSSQQMTPVGSDEFSSTTWISGNNPRMRIFIQDYFLALNSHNDGVNAVKDFYSKRQSVKSPVQRDFSRRSSRNIGAGTTAAGALVRAACAGEQRWLAPSLLRPADGQSTISARTGRPPLSPTFAGKAVGSPSSPRNSIASGTRACFDGLSVESASCQGHSLLGSWRLDVGTRPGLPASRLFQHATEHTSGSSCSKKETRKLTLPTKSTDADLAKLLSSGSFGNLEVPEPRCSPKWTNGHAAEFLIKLPILKYLNLCRPSFQRQAGLIL</sequence>
<keyword evidence="3" id="KW-1185">Reference proteome</keyword>
<name>A0A1W0WIA5_HYPEX</name>
<comment type="caution">
    <text evidence="2">The sequence shown here is derived from an EMBL/GenBank/DDBJ whole genome shotgun (WGS) entry which is preliminary data.</text>
</comment>
<protein>
    <submittedName>
        <fullName evidence="2">Uncharacterized protein</fullName>
    </submittedName>
</protein>
<feature type="region of interest" description="Disordered" evidence="1">
    <location>
        <begin position="157"/>
        <end position="186"/>
    </location>
</feature>
<evidence type="ECO:0000256" key="1">
    <source>
        <dbReference type="SAM" id="MobiDB-lite"/>
    </source>
</evidence>
<dbReference type="Proteomes" id="UP000192578">
    <property type="component" value="Unassembled WGS sequence"/>
</dbReference>
<reference evidence="3" key="1">
    <citation type="submission" date="2017-01" db="EMBL/GenBank/DDBJ databases">
        <title>Comparative genomics of anhydrobiosis in the tardigrade Hypsibius dujardini.</title>
        <authorList>
            <person name="Yoshida Y."/>
            <person name="Koutsovoulos G."/>
            <person name="Laetsch D."/>
            <person name="Stevens L."/>
            <person name="Kumar S."/>
            <person name="Horikawa D."/>
            <person name="Ishino K."/>
            <person name="Komine S."/>
            <person name="Tomita M."/>
            <person name="Blaxter M."/>
            <person name="Arakawa K."/>
        </authorList>
    </citation>
    <scope>NUCLEOTIDE SEQUENCE [LARGE SCALE GENOMIC DNA]</scope>
    <source>
        <strain evidence="3">Z151</strain>
    </source>
</reference>
<evidence type="ECO:0000313" key="2">
    <source>
        <dbReference type="EMBL" id="OQV14902.1"/>
    </source>
</evidence>
<gene>
    <name evidence="2" type="ORF">BV898_10934</name>
</gene>
<organism evidence="2 3">
    <name type="scientific">Hypsibius exemplaris</name>
    <name type="common">Freshwater tardigrade</name>
    <dbReference type="NCBI Taxonomy" id="2072580"/>
    <lineage>
        <taxon>Eukaryota</taxon>
        <taxon>Metazoa</taxon>
        <taxon>Ecdysozoa</taxon>
        <taxon>Tardigrada</taxon>
        <taxon>Eutardigrada</taxon>
        <taxon>Parachela</taxon>
        <taxon>Hypsibioidea</taxon>
        <taxon>Hypsibiidae</taxon>
        <taxon>Hypsibius</taxon>
    </lineage>
</organism>
<evidence type="ECO:0000313" key="3">
    <source>
        <dbReference type="Proteomes" id="UP000192578"/>
    </source>
</evidence>